<dbReference type="InterPro" id="IPR012944">
    <property type="entry name" value="SusD_RagB_dom"/>
</dbReference>
<comment type="similarity">
    <text evidence="2">Belongs to the SusD family.</text>
</comment>
<dbReference type="CDD" id="cd08977">
    <property type="entry name" value="SusD"/>
    <property type="match status" value="1"/>
</dbReference>
<dbReference type="GO" id="GO:0009279">
    <property type="term" value="C:cell outer membrane"/>
    <property type="evidence" value="ECO:0007669"/>
    <property type="project" value="UniProtKB-SubCell"/>
</dbReference>
<gene>
    <name evidence="9" type="ORF">EV199_1579</name>
</gene>
<accession>A0A4Q7N3Z5</accession>
<evidence type="ECO:0000259" key="7">
    <source>
        <dbReference type="Pfam" id="PF07980"/>
    </source>
</evidence>
<proteinExistence type="inferred from homology"/>
<dbReference type="InterPro" id="IPR011990">
    <property type="entry name" value="TPR-like_helical_dom_sf"/>
</dbReference>
<dbReference type="InterPro" id="IPR033985">
    <property type="entry name" value="SusD-like_N"/>
</dbReference>
<feature type="domain" description="RagB/SusD" evidence="7">
    <location>
        <begin position="338"/>
        <end position="429"/>
    </location>
</feature>
<feature type="domain" description="SusD-like N-terminal" evidence="8">
    <location>
        <begin position="48"/>
        <end position="208"/>
    </location>
</feature>
<sequence>MKRRYFFPIHICVFFCCIFSSCSKMLDDPYPDMSIGENQIRPADIPLLVNGAYSKIQGISNQTYPLFDIYADDVISIQGGTSTMFNPQSYEACNVNPADGFGNGSYYNSSYTAIGNANFIINFIRSRDLSSLNKELGEALAIRAFCYYRLVQAYSGVVITLGPNEDPAELKRPKNSEEEVYARIFTDLTDAEKLLPSFTTANAMSKEALQLLRARIHLNRGERTEAKKYAELVIGSSATALSADFTSNFRYGNSGNKEMLFRLIEGPAVYGYDRAGMFPLFSPGLPYRRPTGATGNGQTWLNPDLVNAYEPGDTRAVMLKEQFASSAGKVVTFLMKFSTDTVQQSNAFVVYPMIRLSEAYLISAEVDARDGVVNVARYNELRQKRNLPGKSTADFTDANDFLNEIEWERRREFVGEGLRWQDMKRFGKAVSWLTSKGQPDTKTLLPFPNSELVRNPKLEQNEGYNL</sequence>
<comment type="caution">
    <text evidence="9">The sequence shown here is derived from an EMBL/GenBank/DDBJ whole genome shotgun (WGS) entry which is preliminary data.</text>
</comment>
<keyword evidence="3 6" id="KW-0732">Signal</keyword>
<evidence type="ECO:0000256" key="5">
    <source>
        <dbReference type="ARBA" id="ARBA00023237"/>
    </source>
</evidence>
<evidence type="ECO:0000256" key="3">
    <source>
        <dbReference type="ARBA" id="ARBA00022729"/>
    </source>
</evidence>
<dbReference type="Gene3D" id="1.25.40.390">
    <property type="match status" value="1"/>
</dbReference>
<dbReference type="Proteomes" id="UP000293874">
    <property type="component" value="Unassembled WGS sequence"/>
</dbReference>
<keyword evidence="10" id="KW-1185">Reference proteome</keyword>
<protein>
    <submittedName>
        <fullName evidence="9">SusD-like starch-binding protein associating with outer membrane</fullName>
    </submittedName>
</protein>
<reference evidence="9 10" key="1">
    <citation type="submission" date="2019-02" db="EMBL/GenBank/DDBJ databases">
        <title>Genomic Encyclopedia of Type Strains, Phase IV (KMG-IV): sequencing the most valuable type-strain genomes for metagenomic binning, comparative biology and taxonomic classification.</title>
        <authorList>
            <person name="Goeker M."/>
        </authorList>
    </citation>
    <scope>NUCLEOTIDE SEQUENCE [LARGE SCALE GENOMIC DNA]</scope>
    <source>
        <strain evidence="9 10">DSM 18116</strain>
    </source>
</reference>
<organism evidence="9 10">
    <name type="scientific">Pseudobacter ginsenosidimutans</name>
    <dbReference type="NCBI Taxonomy" id="661488"/>
    <lineage>
        <taxon>Bacteria</taxon>
        <taxon>Pseudomonadati</taxon>
        <taxon>Bacteroidota</taxon>
        <taxon>Chitinophagia</taxon>
        <taxon>Chitinophagales</taxon>
        <taxon>Chitinophagaceae</taxon>
        <taxon>Pseudobacter</taxon>
    </lineage>
</organism>
<keyword evidence="4" id="KW-0472">Membrane</keyword>
<dbReference type="AlphaFoldDB" id="A0A4Q7N3Z5"/>
<evidence type="ECO:0000256" key="2">
    <source>
        <dbReference type="ARBA" id="ARBA00006275"/>
    </source>
</evidence>
<keyword evidence="5" id="KW-0998">Cell outer membrane</keyword>
<evidence type="ECO:0000313" key="10">
    <source>
        <dbReference type="Proteomes" id="UP000293874"/>
    </source>
</evidence>
<dbReference type="OrthoDB" id="5694214at2"/>
<dbReference type="Pfam" id="PF14322">
    <property type="entry name" value="SusD-like_3"/>
    <property type="match status" value="1"/>
</dbReference>
<dbReference type="Pfam" id="PF07980">
    <property type="entry name" value="SusD_RagB"/>
    <property type="match status" value="1"/>
</dbReference>
<evidence type="ECO:0000259" key="8">
    <source>
        <dbReference type="Pfam" id="PF14322"/>
    </source>
</evidence>
<dbReference type="EMBL" id="SGXA01000001">
    <property type="protein sequence ID" value="RZS75706.1"/>
    <property type="molecule type" value="Genomic_DNA"/>
</dbReference>
<feature type="signal peptide" evidence="6">
    <location>
        <begin position="1"/>
        <end position="26"/>
    </location>
</feature>
<dbReference type="RefSeq" id="WP_130540050.1">
    <property type="nucleotide sequence ID" value="NZ_CP042431.1"/>
</dbReference>
<dbReference type="PROSITE" id="PS51257">
    <property type="entry name" value="PROKAR_LIPOPROTEIN"/>
    <property type="match status" value="1"/>
</dbReference>
<evidence type="ECO:0000256" key="6">
    <source>
        <dbReference type="SAM" id="SignalP"/>
    </source>
</evidence>
<evidence type="ECO:0000256" key="4">
    <source>
        <dbReference type="ARBA" id="ARBA00023136"/>
    </source>
</evidence>
<evidence type="ECO:0000313" key="9">
    <source>
        <dbReference type="EMBL" id="RZS75706.1"/>
    </source>
</evidence>
<feature type="chain" id="PRO_5020505736" evidence="6">
    <location>
        <begin position="27"/>
        <end position="466"/>
    </location>
</feature>
<dbReference type="SUPFAM" id="SSF48452">
    <property type="entry name" value="TPR-like"/>
    <property type="match status" value="1"/>
</dbReference>
<comment type="subcellular location">
    <subcellularLocation>
        <location evidence="1">Cell outer membrane</location>
    </subcellularLocation>
</comment>
<evidence type="ECO:0000256" key="1">
    <source>
        <dbReference type="ARBA" id="ARBA00004442"/>
    </source>
</evidence>
<name>A0A4Q7N3Z5_9BACT</name>